<protein>
    <submittedName>
        <fullName evidence="6">DNA-damage-inducible protein F</fullName>
    </submittedName>
</protein>
<dbReference type="InterPro" id="IPR044644">
    <property type="entry name" value="DinF-like"/>
</dbReference>
<dbReference type="Pfam" id="PF01554">
    <property type="entry name" value="MatE"/>
    <property type="match status" value="2"/>
</dbReference>
<dbReference type="CDD" id="cd13136">
    <property type="entry name" value="MATE_DinF_like"/>
    <property type="match status" value="1"/>
</dbReference>
<gene>
    <name evidence="6" type="primary">dinF</name>
    <name evidence="6" type="ORF">NCTC10254_01910</name>
</gene>
<dbReference type="RefSeq" id="WP_005525826.1">
    <property type="nucleotide sequence ID" value="NZ_CP050134.2"/>
</dbReference>
<dbReference type="PANTHER" id="PTHR42893">
    <property type="entry name" value="PROTEIN DETOXIFICATION 44, CHLOROPLASTIC-RELATED"/>
    <property type="match status" value="1"/>
</dbReference>
<comment type="similarity">
    <text evidence="2">Belongs to the multi antimicrobial extrusion (MATE) (TC 2.A.66.1) family.</text>
</comment>
<dbReference type="GO" id="GO:0042910">
    <property type="term" value="F:xenobiotic transmembrane transporter activity"/>
    <property type="evidence" value="ECO:0007669"/>
    <property type="project" value="InterPro"/>
</dbReference>
<proteinExistence type="inferred from homology"/>
<dbReference type="GeneID" id="84574119"/>
<comment type="subcellular location">
    <subcellularLocation>
        <location evidence="1">Membrane</location>
        <topology evidence="1">Multi-pass membrane protein</topology>
    </subcellularLocation>
</comment>
<dbReference type="Proteomes" id="UP000249886">
    <property type="component" value="Unassembled WGS sequence"/>
</dbReference>
<evidence type="ECO:0000256" key="2">
    <source>
        <dbReference type="ARBA" id="ARBA00010199"/>
    </source>
</evidence>
<evidence type="ECO:0000256" key="1">
    <source>
        <dbReference type="ARBA" id="ARBA00004141"/>
    </source>
</evidence>
<dbReference type="EMBL" id="UARK01000023">
    <property type="protein sequence ID" value="SPW30801.1"/>
    <property type="molecule type" value="Genomic_DNA"/>
</dbReference>
<dbReference type="NCBIfam" id="TIGR00797">
    <property type="entry name" value="matE"/>
    <property type="match status" value="1"/>
</dbReference>
<organism evidence="6 7">
    <name type="scientific">Corynebacterium matruchotii</name>
    <dbReference type="NCBI Taxonomy" id="43768"/>
    <lineage>
        <taxon>Bacteria</taxon>
        <taxon>Bacillati</taxon>
        <taxon>Actinomycetota</taxon>
        <taxon>Actinomycetes</taxon>
        <taxon>Mycobacteriales</taxon>
        <taxon>Corynebacteriaceae</taxon>
        <taxon>Corynebacterium</taxon>
    </lineage>
</organism>
<dbReference type="InterPro" id="IPR002528">
    <property type="entry name" value="MATE_fam"/>
</dbReference>
<sequence>MMDSESDAGTVVPGEVPLSAAGAGAAGDVGAGAGDQGNVNQKNSDQPVQKVLVQEVSAARILGLALPALGVLIITPLFLLLDTAVVGRYGGKVLLAALATGTTLYAQVTTQLTFLSYGTTIRSSHQYGAGDTRGAISEGVQATWMAVVVGAVLTLIMWVGAPQFTLWLSQDPTVAQLATQWLRITSFAIPLVLIDMAGNGWLRGIQNTRLPLVFTLSGLVPGAILIPVLVLRLGIVGSAWATLVGTAITATLFLGALVRARTVHGGDWRPNPIMMKQQIVLGRDLILRSLAFQVAFMSAAAVAGRIGPQALAAHQILLQLWNFLTLVLDSLAIAAQTLIGAAVGAGSVMAAKQVGQRILAYSTGFALVLAAVFGAGFAVIPRIFTTDAATLAALSGPWWQLVAMILIGGVVFALDGVLLGAADASYLRNITICAVIGGFLPGVAVAWWWHTGLVGVWWGLLGFIMIRLVAVVYRFYSMKWVANGIHTGEGSDG</sequence>
<dbReference type="PANTHER" id="PTHR42893:SF46">
    <property type="entry name" value="PROTEIN DETOXIFICATION 44, CHLOROPLASTIC"/>
    <property type="match status" value="1"/>
</dbReference>
<reference evidence="6 7" key="1">
    <citation type="submission" date="2018-06" db="EMBL/GenBank/DDBJ databases">
        <authorList>
            <consortium name="Pathogen Informatics"/>
            <person name="Doyle S."/>
        </authorList>
    </citation>
    <scope>NUCLEOTIDE SEQUENCE [LARGE SCALE GENOMIC DNA]</scope>
    <source>
        <strain evidence="6 7">NCTC10254</strain>
    </source>
</reference>
<name>A0A6H9XRS9_9CORY</name>
<evidence type="ECO:0000256" key="3">
    <source>
        <dbReference type="ARBA" id="ARBA00022692"/>
    </source>
</evidence>
<evidence type="ECO:0000256" key="4">
    <source>
        <dbReference type="ARBA" id="ARBA00022989"/>
    </source>
</evidence>
<dbReference type="AlphaFoldDB" id="A0A6H9XRS9"/>
<evidence type="ECO:0000256" key="5">
    <source>
        <dbReference type="ARBA" id="ARBA00023136"/>
    </source>
</evidence>
<dbReference type="GO" id="GO:0005886">
    <property type="term" value="C:plasma membrane"/>
    <property type="evidence" value="ECO:0007669"/>
    <property type="project" value="TreeGrafter"/>
</dbReference>
<comment type="caution">
    <text evidence="6">The sequence shown here is derived from an EMBL/GenBank/DDBJ whole genome shotgun (WGS) entry which is preliminary data.</text>
</comment>
<keyword evidence="3" id="KW-0812">Transmembrane</keyword>
<accession>A0A6H9XRS9</accession>
<keyword evidence="4" id="KW-1133">Transmembrane helix</keyword>
<keyword evidence="5" id="KW-0472">Membrane</keyword>
<dbReference type="GO" id="GO:0015297">
    <property type="term" value="F:antiporter activity"/>
    <property type="evidence" value="ECO:0007669"/>
    <property type="project" value="InterPro"/>
</dbReference>
<evidence type="ECO:0000313" key="7">
    <source>
        <dbReference type="Proteomes" id="UP000249886"/>
    </source>
</evidence>
<evidence type="ECO:0000313" key="6">
    <source>
        <dbReference type="EMBL" id="SPW30801.1"/>
    </source>
</evidence>